<dbReference type="EMBL" id="VUJU01003333">
    <property type="protein sequence ID" value="KAF0758301.1"/>
    <property type="molecule type" value="Genomic_DNA"/>
</dbReference>
<dbReference type="OrthoDB" id="6765231at2759"/>
<evidence type="ECO:0000256" key="3">
    <source>
        <dbReference type="ARBA" id="ARBA00022833"/>
    </source>
</evidence>
<dbReference type="InterPro" id="IPR007588">
    <property type="entry name" value="Znf_FLYWCH"/>
</dbReference>
<keyword evidence="3" id="KW-0862">Zinc</keyword>
<evidence type="ECO:0000256" key="1">
    <source>
        <dbReference type="ARBA" id="ARBA00022723"/>
    </source>
</evidence>
<gene>
    <name evidence="5" type="ORF">FWK35_00020633</name>
</gene>
<feature type="non-terminal residue" evidence="5">
    <location>
        <position position="1"/>
    </location>
</feature>
<dbReference type="Gene3D" id="2.20.25.240">
    <property type="match status" value="1"/>
</dbReference>
<comment type="caution">
    <text evidence="5">The sequence shown here is derived from an EMBL/GenBank/DDBJ whole genome shotgun (WGS) entry which is preliminary data.</text>
</comment>
<evidence type="ECO:0000259" key="4">
    <source>
        <dbReference type="Pfam" id="PF04500"/>
    </source>
</evidence>
<evidence type="ECO:0000313" key="5">
    <source>
        <dbReference type="EMBL" id="KAF0758301.1"/>
    </source>
</evidence>
<sequence length="336" mass="39269">VVHQAVNRQFIITMKRYDNTSVLTTDTIVEWYTNNFVKLKYSRKISFLHVKEREHEHKIYWKCTEYKKIHCKGRVHVVGDKVTKSIEHYNHVPNAAKIEAKKVISTLKINASQTTLSTHSVLGNAVMQTIQRVRQKEEAALANPSNFEFSIPDKYRYNSNGELFLKLDSDPTESRILIFTTQQYLDLSECDNWFCDGTFSVAPPPPILLNLLAPMLDYFENTWVGKLDRRGKRKPPKYAITLWNCFSRVIQDVATANNAIEGWHNFFTSHINDALKKEESINRFKIEQYIFFVVLHTIFNCKHEYFILSEARNVLILIFYSGNTFFPPKLAQKYQV</sequence>
<accession>A0A6G0YMB1</accession>
<name>A0A6G0YMB1_APHCR</name>
<reference evidence="5 6" key="1">
    <citation type="submission" date="2019-08" db="EMBL/GenBank/DDBJ databases">
        <title>Whole genome of Aphis craccivora.</title>
        <authorList>
            <person name="Voronova N.V."/>
            <person name="Shulinski R.S."/>
            <person name="Bandarenka Y.V."/>
            <person name="Zhorov D.G."/>
            <person name="Warner D."/>
        </authorList>
    </citation>
    <scope>NUCLEOTIDE SEQUENCE [LARGE SCALE GENOMIC DNA]</scope>
    <source>
        <strain evidence="5">180601</strain>
        <tissue evidence="5">Whole Body</tissue>
    </source>
</reference>
<keyword evidence="6" id="KW-1185">Reference proteome</keyword>
<dbReference type="Pfam" id="PF04500">
    <property type="entry name" value="FLYWCH"/>
    <property type="match status" value="1"/>
</dbReference>
<dbReference type="Proteomes" id="UP000478052">
    <property type="component" value="Unassembled WGS sequence"/>
</dbReference>
<evidence type="ECO:0000313" key="6">
    <source>
        <dbReference type="Proteomes" id="UP000478052"/>
    </source>
</evidence>
<protein>
    <recommendedName>
        <fullName evidence="4">FLYWCH-type domain-containing protein</fullName>
    </recommendedName>
</protein>
<organism evidence="5 6">
    <name type="scientific">Aphis craccivora</name>
    <name type="common">Cowpea aphid</name>
    <dbReference type="NCBI Taxonomy" id="307492"/>
    <lineage>
        <taxon>Eukaryota</taxon>
        <taxon>Metazoa</taxon>
        <taxon>Ecdysozoa</taxon>
        <taxon>Arthropoda</taxon>
        <taxon>Hexapoda</taxon>
        <taxon>Insecta</taxon>
        <taxon>Pterygota</taxon>
        <taxon>Neoptera</taxon>
        <taxon>Paraneoptera</taxon>
        <taxon>Hemiptera</taxon>
        <taxon>Sternorrhyncha</taxon>
        <taxon>Aphidomorpha</taxon>
        <taxon>Aphidoidea</taxon>
        <taxon>Aphididae</taxon>
        <taxon>Aphidini</taxon>
        <taxon>Aphis</taxon>
        <taxon>Aphis</taxon>
    </lineage>
</organism>
<keyword evidence="2" id="KW-0863">Zinc-finger</keyword>
<evidence type="ECO:0000256" key="2">
    <source>
        <dbReference type="ARBA" id="ARBA00022771"/>
    </source>
</evidence>
<keyword evidence="1" id="KW-0479">Metal-binding</keyword>
<feature type="domain" description="FLYWCH-type" evidence="4">
    <location>
        <begin position="48"/>
        <end position="88"/>
    </location>
</feature>
<proteinExistence type="predicted"/>
<dbReference type="AlphaFoldDB" id="A0A6G0YMB1"/>
<dbReference type="GO" id="GO:0008270">
    <property type="term" value="F:zinc ion binding"/>
    <property type="evidence" value="ECO:0007669"/>
    <property type="project" value="UniProtKB-KW"/>
</dbReference>